<sequence>MKSATRLKIAVGTLFHSDKSTSRWSKRRQEKEMAYEPDMTIFFDSVTKAVIVSFRGVTVYLPGPHADRKAAVLTAEAHCYRLGWRD</sequence>
<reference evidence="1 2" key="1">
    <citation type="submission" date="2019-12" db="EMBL/GenBank/DDBJ databases">
        <title>Rhizobium genotypes associated with high levels of biological nitrogen fixation by grain legumes in a temperate-maritime cropping system.</title>
        <authorList>
            <person name="Maluk M."/>
            <person name="Francesc Ferrando Molina F."/>
            <person name="Lopez Del Egido L."/>
            <person name="Lafos M."/>
            <person name="Langarica-Fuentes A."/>
            <person name="Gebre Yohannes G."/>
            <person name="Young M.W."/>
            <person name="Martin P."/>
            <person name="Gantlett R."/>
            <person name="Kenicer G."/>
            <person name="Hawes C."/>
            <person name="Begg G.S."/>
            <person name="Quilliam R.S."/>
            <person name="Squire G.R."/>
            <person name="Poole P.S."/>
            <person name="Young P.W."/>
            <person name="Iannetta P.M."/>
            <person name="James E.K."/>
        </authorList>
    </citation>
    <scope>NUCLEOTIDE SEQUENCE [LARGE SCALE GENOMIC DNA]</scope>
    <source>
        <strain evidence="1 2">JHI54</strain>
    </source>
</reference>
<dbReference type="RefSeq" id="WP_164047796.1">
    <property type="nucleotide sequence ID" value="NZ_WUFV01000012.1"/>
</dbReference>
<proteinExistence type="predicted"/>
<protein>
    <submittedName>
        <fullName evidence="1">Uncharacterized protein</fullName>
    </submittedName>
</protein>
<dbReference type="AlphaFoldDB" id="A0A7K3VKX0"/>
<gene>
    <name evidence="1" type="ORF">GR257_20445</name>
</gene>
<dbReference type="EMBL" id="WUFV01000012">
    <property type="protein sequence ID" value="NEK17208.1"/>
    <property type="molecule type" value="Genomic_DNA"/>
</dbReference>
<accession>A0A7K3VKX0</accession>
<comment type="caution">
    <text evidence="1">The sequence shown here is derived from an EMBL/GenBank/DDBJ whole genome shotgun (WGS) entry which is preliminary data.</text>
</comment>
<dbReference type="Proteomes" id="UP000471705">
    <property type="component" value="Unassembled WGS sequence"/>
</dbReference>
<organism evidence="1 2">
    <name type="scientific">Rhizobium leguminosarum</name>
    <dbReference type="NCBI Taxonomy" id="384"/>
    <lineage>
        <taxon>Bacteria</taxon>
        <taxon>Pseudomonadati</taxon>
        <taxon>Pseudomonadota</taxon>
        <taxon>Alphaproteobacteria</taxon>
        <taxon>Hyphomicrobiales</taxon>
        <taxon>Rhizobiaceae</taxon>
        <taxon>Rhizobium/Agrobacterium group</taxon>
        <taxon>Rhizobium</taxon>
    </lineage>
</organism>
<evidence type="ECO:0000313" key="1">
    <source>
        <dbReference type="EMBL" id="NEK17208.1"/>
    </source>
</evidence>
<name>A0A7K3VKX0_RHILE</name>
<evidence type="ECO:0000313" key="2">
    <source>
        <dbReference type="Proteomes" id="UP000471705"/>
    </source>
</evidence>